<dbReference type="InParanoid" id="C5KA74"/>
<dbReference type="RefSeq" id="XP_002786823.1">
    <property type="nucleotide sequence ID" value="XM_002786777.1"/>
</dbReference>
<sequence>MDGAVIDNNADASVEHLKSVAKSVFDFDNLKDEQIEVMQALLRDHKDVFYAFPTATSTSII</sequence>
<name>C5KA74_PERM5</name>
<proteinExistence type="predicted"/>
<organism evidence="2">
    <name type="scientific">Perkinsus marinus (strain ATCC 50983 / TXsc)</name>
    <dbReference type="NCBI Taxonomy" id="423536"/>
    <lineage>
        <taxon>Eukaryota</taxon>
        <taxon>Sar</taxon>
        <taxon>Alveolata</taxon>
        <taxon>Perkinsozoa</taxon>
        <taxon>Perkinsea</taxon>
        <taxon>Perkinsida</taxon>
        <taxon>Perkinsidae</taxon>
        <taxon>Perkinsus</taxon>
    </lineage>
</organism>
<dbReference type="InterPro" id="IPR027417">
    <property type="entry name" value="P-loop_NTPase"/>
</dbReference>
<dbReference type="EMBL" id="GG671725">
    <property type="protein sequence ID" value="EER18619.1"/>
    <property type="molecule type" value="Genomic_DNA"/>
</dbReference>
<dbReference type="GeneID" id="9048669"/>
<gene>
    <name evidence="1" type="ORF">Pmar_PMAR016466</name>
</gene>
<dbReference type="Gene3D" id="3.40.50.300">
    <property type="entry name" value="P-loop containing nucleotide triphosphate hydrolases"/>
    <property type="match status" value="1"/>
</dbReference>
<accession>C5KA74</accession>
<dbReference type="AlphaFoldDB" id="C5KA74"/>
<reference evidence="1 2" key="1">
    <citation type="submission" date="2008-07" db="EMBL/GenBank/DDBJ databases">
        <authorList>
            <person name="El-Sayed N."/>
            <person name="Caler E."/>
            <person name="Inman J."/>
            <person name="Amedeo P."/>
            <person name="Hass B."/>
            <person name="Wortman J."/>
        </authorList>
    </citation>
    <scope>NUCLEOTIDE SEQUENCE [LARGE SCALE GENOMIC DNA]</scope>
    <source>
        <strain evidence="2">ATCC 50983 / TXsc</strain>
    </source>
</reference>
<evidence type="ECO:0000313" key="1">
    <source>
        <dbReference type="EMBL" id="EER18619.1"/>
    </source>
</evidence>
<dbReference type="Proteomes" id="UP000007800">
    <property type="component" value="Unassembled WGS sequence"/>
</dbReference>
<keyword evidence="2" id="KW-1185">Reference proteome</keyword>
<protein>
    <submittedName>
        <fullName evidence="1">Uncharacterized protein</fullName>
    </submittedName>
</protein>
<evidence type="ECO:0000313" key="2">
    <source>
        <dbReference type="Proteomes" id="UP000007800"/>
    </source>
</evidence>